<reference evidence="8" key="1">
    <citation type="submission" date="2020-07" db="EMBL/GenBank/DDBJ databases">
        <authorList>
            <person name="Nazaruddin N."/>
        </authorList>
    </citation>
    <scope>NUCLEOTIDE SEQUENCE</scope>
</reference>
<dbReference type="PANTHER" id="PTHR46512:SF1">
    <property type="entry name" value="PEPTIDYLPROLYL ISOMERASE"/>
    <property type="match status" value="1"/>
</dbReference>
<dbReference type="InterPro" id="IPR050754">
    <property type="entry name" value="FKBP4/5/8-like"/>
</dbReference>
<protein>
    <recommendedName>
        <fullName evidence="3">peptidylprolyl isomerase</fullName>
        <ecNumber evidence="3">5.2.1.8</ecNumber>
    </recommendedName>
</protein>
<dbReference type="Gene3D" id="3.10.50.40">
    <property type="match status" value="1"/>
</dbReference>
<dbReference type="SUPFAM" id="SSF48452">
    <property type="entry name" value="TPR-like"/>
    <property type="match status" value="1"/>
</dbReference>
<dbReference type="GO" id="GO:0012505">
    <property type="term" value="C:endomembrane system"/>
    <property type="evidence" value="ECO:0007669"/>
    <property type="project" value="TreeGrafter"/>
</dbReference>
<dbReference type="PROSITE" id="PS50059">
    <property type="entry name" value="FKBP_PPIASE"/>
    <property type="match status" value="1"/>
</dbReference>
<dbReference type="GO" id="GO:0044183">
    <property type="term" value="F:protein folding chaperone"/>
    <property type="evidence" value="ECO:0007669"/>
    <property type="project" value="TreeGrafter"/>
</dbReference>
<evidence type="ECO:0000313" key="8">
    <source>
        <dbReference type="EMBL" id="CAD1468826.1"/>
    </source>
</evidence>
<dbReference type="GO" id="GO:0005829">
    <property type="term" value="C:cytosol"/>
    <property type="evidence" value="ECO:0007669"/>
    <property type="project" value="TreeGrafter"/>
</dbReference>
<dbReference type="PANTHER" id="PTHR46512">
    <property type="entry name" value="PEPTIDYLPROLYL ISOMERASE"/>
    <property type="match status" value="1"/>
</dbReference>
<keyword evidence="3" id="KW-0697">Rotamase</keyword>
<dbReference type="InterPro" id="IPR046357">
    <property type="entry name" value="PPIase_dom_sf"/>
</dbReference>
<dbReference type="PROSITE" id="PS50005">
    <property type="entry name" value="TPR"/>
    <property type="match status" value="2"/>
</dbReference>
<dbReference type="Pfam" id="PF13181">
    <property type="entry name" value="TPR_8"/>
    <property type="match status" value="1"/>
</dbReference>
<gene>
    <name evidence="8" type="ORF">MHI_LOCUS74103</name>
</gene>
<dbReference type="GO" id="GO:0005740">
    <property type="term" value="C:mitochondrial envelope"/>
    <property type="evidence" value="ECO:0007669"/>
    <property type="project" value="TreeGrafter"/>
</dbReference>
<dbReference type="Proteomes" id="UP000752696">
    <property type="component" value="Unassembled WGS sequence"/>
</dbReference>
<dbReference type="InterPro" id="IPR011990">
    <property type="entry name" value="TPR-like_helical_dom_sf"/>
</dbReference>
<dbReference type="InterPro" id="IPR001179">
    <property type="entry name" value="PPIase_FKBP_dom"/>
</dbReference>
<feature type="repeat" description="TPR" evidence="4">
    <location>
        <begin position="230"/>
        <end position="263"/>
    </location>
</feature>
<evidence type="ECO:0000256" key="2">
    <source>
        <dbReference type="ARBA" id="ARBA00022803"/>
    </source>
</evidence>
<keyword evidence="6" id="KW-1133">Transmembrane helix</keyword>
<sequence length="426" mass="47985">MEDESIQPGTSQADFIEKELNFDIDPNEPMTKAALNEHPPEEWIDILGNGQLKKKVVESGENGTRPNRSDICTLKIVGKLKDGTIVEEYEDLKIQLGDVEVIQGLDLAIALMDVNEVAEIEVDPRFAYGSLGKEPNIPPNAAIFYTVQLKSSELEEEIETLNVKQRKEIGNKKRERGNWWFTRNEPILAIQCYRRALEFLLPTESRTSYQSEAEDTTTDAELQALLEDRMKVYNNLAAAQMKTQAYDAALKSVESVLSCQPQNIKALFRKGKILHYKGEHALAYQTLLQAAKLDPETKAIQTELAILKEKNAKDARHEKNLYRKMLGTHKNNNNSQKNTKKQKSRNSSKLTWSLIGGAAAAVLSVFLYRFVSSFIINVFGLVTSTVTICSELISTNERTCEVKSGFENKFVDSNGNDEFSHKSLEM</sequence>
<keyword evidence="6" id="KW-0472">Membrane</keyword>
<keyword evidence="1" id="KW-0677">Repeat</keyword>
<dbReference type="EMBL" id="CAJDYZ010001353">
    <property type="protein sequence ID" value="CAD1468826.1"/>
    <property type="molecule type" value="Genomic_DNA"/>
</dbReference>
<evidence type="ECO:0000256" key="6">
    <source>
        <dbReference type="SAM" id="Phobius"/>
    </source>
</evidence>
<dbReference type="GO" id="GO:0016020">
    <property type="term" value="C:membrane"/>
    <property type="evidence" value="ECO:0007669"/>
    <property type="project" value="TreeGrafter"/>
</dbReference>
<evidence type="ECO:0000256" key="5">
    <source>
        <dbReference type="SAM" id="MobiDB-lite"/>
    </source>
</evidence>
<evidence type="ECO:0000256" key="4">
    <source>
        <dbReference type="PROSITE-ProRule" id="PRU00339"/>
    </source>
</evidence>
<dbReference type="AlphaFoldDB" id="A0A6V7GV66"/>
<evidence type="ECO:0000259" key="7">
    <source>
        <dbReference type="PROSITE" id="PS50059"/>
    </source>
</evidence>
<dbReference type="GO" id="GO:0003755">
    <property type="term" value="F:peptidyl-prolyl cis-trans isomerase activity"/>
    <property type="evidence" value="ECO:0007669"/>
    <property type="project" value="UniProtKB-KW"/>
</dbReference>
<feature type="repeat" description="TPR" evidence="4">
    <location>
        <begin position="264"/>
        <end position="297"/>
    </location>
</feature>
<accession>A0A6V7GV66</accession>
<name>A0A6V7GV66_9HYME</name>
<organism evidence="8 9">
    <name type="scientific">Heterotrigona itama</name>
    <dbReference type="NCBI Taxonomy" id="395501"/>
    <lineage>
        <taxon>Eukaryota</taxon>
        <taxon>Metazoa</taxon>
        <taxon>Ecdysozoa</taxon>
        <taxon>Arthropoda</taxon>
        <taxon>Hexapoda</taxon>
        <taxon>Insecta</taxon>
        <taxon>Pterygota</taxon>
        <taxon>Neoptera</taxon>
        <taxon>Endopterygota</taxon>
        <taxon>Hymenoptera</taxon>
        <taxon>Apocrita</taxon>
        <taxon>Aculeata</taxon>
        <taxon>Apoidea</taxon>
        <taxon>Anthophila</taxon>
        <taxon>Apidae</taxon>
        <taxon>Heterotrigona</taxon>
    </lineage>
</organism>
<feature type="region of interest" description="Disordered" evidence="5">
    <location>
        <begin position="326"/>
        <end position="345"/>
    </location>
</feature>
<keyword evidence="6" id="KW-0812">Transmembrane</keyword>
<keyword evidence="3" id="KW-0413">Isomerase</keyword>
<comment type="caution">
    <text evidence="8">The sequence shown here is derived from an EMBL/GenBank/DDBJ whole genome shotgun (WGS) entry which is preliminary data.</text>
</comment>
<dbReference type="Gene3D" id="1.25.40.10">
    <property type="entry name" value="Tetratricopeptide repeat domain"/>
    <property type="match status" value="1"/>
</dbReference>
<dbReference type="Pfam" id="PF00254">
    <property type="entry name" value="FKBP_C"/>
    <property type="match status" value="1"/>
</dbReference>
<dbReference type="GO" id="GO:0043066">
    <property type="term" value="P:negative regulation of apoptotic process"/>
    <property type="evidence" value="ECO:0007669"/>
    <property type="project" value="TreeGrafter"/>
</dbReference>
<comment type="catalytic activity">
    <reaction evidence="3">
        <text>[protein]-peptidylproline (omega=180) = [protein]-peptidylproline (omega=0)</text>
        <dbReference type="Rhea" id="RHEA:16237"/>
        <dbReference type="Rhea" id="RHEA-COMP:10747"/>
        <dbReference type="Rhea" id="RHEA-COMP:10748"/>
        <dbReference type="ChEBI" id="CHEBI:83833"/>
        <dbReference type="ChEBI" id="CHEBI:83834"/>
        <dbReference type="EC" id="5.2.1.8"/>
    </reaction>
</comment>
<keyword evidence="2 4" id="KW-0802">TPR repeat</keyword>
<dbReference type="EC" id="5.2.1.8" evidence="3"/>
<evidence type="ECO:0000313" key="9">
    <source>
        <dbReference type="Proteomes" id="UP000752696"/>
    </source>
</evidence>
<proteinExistence type="predicted"/>
<evidence type="ECO:0000256" key="3">
    <source>
        <dbReference type="PROSITE-ProRule" id="PRU00277"/>
    </source>
</evidence>
<dbReference type="InterPro" id="IPR019734">
    <property type="entry name" value="TPR_rpt"/>
</dbReference>
<feature type="non-terminal residue" evidence="8">
    <location>
        <position position="426"/>
    </location>
</feature>
<dbReference type="OrthoDB" id="532682at2759"/>
<evidence type="ECO:0000256" key="1">
    <source>
        <dbReference type="ARBA" id="ARBA00022737"/>
    </source>
</evidence>
<dbReference type="SUPFAM" id="SSF54534">
    <property type="entry name" value="FKBP-like"/>
    <property type="match status" value="1"/>
</dbReference>
<keyword evidence="9" id="KW-1185">Reference proteome</keyword>
<dbReference type="SMART" id="SM00028">
    <property type="entry name" value="TPR"/>
    <property type="match status" value="2"/>
</dbReference>
<feature type="transmembrane region" description="Helical" evidence="6">
    <location>
        <begin position="350"/>
        <end position="368"/>
    </location>
</feature>
<feature type="domain" description="PPIase FKBP-type" evidence="7">
    <location>
        <begin position="69"/>
        <end position="153"/>
    </location>
</feature>